<dbReference type="InterPro" id="IPR000160">
    <property type="entry name" value="GGDEF_dom"/>
</dbReference>
<reference evidence="4" key="1">
    <citation type="submission" date="2009-09" db="EMBL/GenBank/DDBJ databases">
        <title>The complete genome of Nakamurella multipartita DSM 44233.</title>
        <authorList>
            <consortium name="US DOE Joint Genome Institute (JGI-PGF)"/>
            <person name="Lucas S."/>
            <person name="Copeland A."/>
            <person name="Lapidus A."/>
            <person name="Glavina del Rio T."/>
            <person name="Dalin E."/>
            <person name="Tice H."/>
            <person name="Bruce D."/>
            <person name="Goodwin L."/>
            <person name="Pitluck S."/>
            <person name="Kyrpides N."/>
            <person name="Mavromatis K."/>
            <person name="Ivanova N."/>
            <person name="Ovchinnikova G."/>
            <person name="Sims D."/>
            <person name="Meincke L."/>
            <person name="Brettin T."/>
            <person name="Detter J.C."/>
            <person name="Han C."/>
            <person name="Larimer F."/>
            <person name="Land M."/>
            <person name="Hauser L."/>
            <person name="Markowitz V."/>
            <person name="Cheng J.-F."/>
            <person name="Hugenholtz P."/>
            <person name="Woyke T."/>
            <person name="Wu D."/>
            <person name="Klenk H.-P."/>
            <person name="Eisen J.A."/>
        </authorList>
    </citation>
    <scope>NUCLEOTIDE SEQUENCE [LARGE SCALE GENOMIC DNA]</scope>
    <source>
        <strain evidence="4">ATCC 700099 / DSM 44233 / CIP 104796 / JCM 9543 / NBRC 105858 / Y-104</strain>
    </source>
</reference>
<dbReference type="GO" id="GO:0005886">
    <property type="term" value="C:plasma membrane"/>
    <property type="evidence" value="ECO:0007669"/>
    <property type="project" value="TreeGrafter"/>
</dbReference>
<name>C8XIW4_NAKMY</name>
<dbReference type="OrthoDB" id="23692at2"/>
<dbReference type="Pfam" id="PF00990">
    <property type="entry name" value="GGDEF"/>
    <property type="match status" value="1"/>
</dbReference>
<dbReference type="EMBL" id="CP001737">
    <property type="protein sequence ID" value="ACV76551.1"/>
    <property type="molecule type" value="Genomic_DNA"/>
</dbReference>
<gene>
    <name evidence="3" type="ordered locus">Namu_0117</name>
</gene>
<dbReference type="InterPro" id="IPR043128">
    <property type="entry name" value="Rev_trsase/Diguanyl_cyclase"/>
</dbReference>
<reference evidence="3 4" key="2">
    <citation type="journal article" date="2010" name="Stand. Genomic Sci.">
        <title>Complete genome sequence of Nakamurella multipartita type strain (Y-104).</title>
        <authorList>
            <person name="Tice H."/>
            <person name="Mayilraj S."/>
            <person name="Sims D."/>
            <person name="Lapidus A."/>
            <person name="Nolan M."/>
            <person name="Lucas S."/>
            <person name="Glavina Del Rio T."/>
            <person name="Copeland A."/>
            <person name="Cheng J.F."/>
            <person name="Meincke L."/>
            <person name="Bruce D."/>
            <person name="Goodwin L."/>
            <person name="Pitluck S."/>
            <person name="Ivanova N."/>
            <person name="Mavromatis K."/>
            <person name="Ovchinnikova G."/>
            <person name="Pati A."/>
            <person name="Chen A."/>
            <person name="Palaniappan K."/>
            <person name="Land M."/>
            <person name="Hauser L."/>
            <person name="Chang Y.J."/>
            <person name="Jeffries C.D."/>
            <person name="Detter J.C."/>
            <person name="Brettin T."/>
            <person name="Rohde M."/>
            <person name="Goker M."/>
            <person name="Bristow J."/>
            <person name="Eisen J.A."/>
            <person name="Markowitz V."/>
            <person name="Hugenholtz P."/>
            <person name="Kyrpides N.C."/>
            <person name="Klenk H.P."/>
            <person name="Chen F."/>
        </authorList>
    </citation>
    <scope>NUCLEOTIDE SEQUENCE [LARGE SCALE GENOMIC DNA]</scope>
    <source>
        <strain evidence="4">ATCC 700099 / DSM 44233 / CIP 104796 / JCM 9543 / NBRC 105858 / Y-104</strain>
    </source>
</reference>
<feature type="transmembrane region" description="Helical" evidence="1">
    <location>
        <begin position="115"/>
        <end position="135"/>
    </location>
</feature>
<dbReference type="SMART" id="SM00267">
    <property type="entry name" value="GGDEF"/>
    <property type="match status" value="1"/>
</dbReference>
<dbReference type="InterPro" id="IPR050469">
    <property type="entry name" value="Diguanylate_Cyclase"/>
</dbReference>
<keyword evidence="4" id="KW-1185">Reference proteome</keyword>
<feature type="transmembrane region" description="Helical" evidence="1">
    <location>
        <begin position="16"/>
        <end position="35"/>
    </location>
</feature>
<dbReference type="GO" id="GO:1902201">
    <property type="term" value="P:negative regulation of bacterial-type flagellum-dependent cell motility"/>
    <property type="evidence" value="ECO:0007669"/>
    <property type="project" value="TreeGrafter"/>
</dbReference>
<keyword evidence="1" id="KW-0472">Membrane</keyword>
<dbReference type="PANTHER" id="PTHR45138:SF9">
    <property type="entry name" value="DIGUANYLATE CYCLASE DGCM-RELATED"/>
    <property type="match status" value="1"/>
</dbReference>
<evidence type="ECO:0000259" key="2">
    <source>
        <dbReference type="PROSITE" id="PS50887"/>
    </source>
</evidence>
<proteinExistence type="predicted"/>
<dbReference type="PANTHER" id="PTHR45138">
    <property type="entry name" value="REGULATORY COMPONENTS OF SENSORY TRANSDUCTION SYSTEM"/>
    <property type="match status" value="1"/>
</dbReference>
<dbReference type="InParanoid" id="C8XIW4"/>
<dbReference type="CDD" id="cd01949">
    <property type="entry name" value="GGDEF"/>
    <property type="match status" value="1"/>
</dbReference>
<accession>C8XIW4</accession>
<dbReference type="STRING" id="479431.Namu_0117"/>
<organism evidence="3 4">
    <name type="scientific">Nakamurella multipartita (strain ATCC 700099 / DSM 44233 / CIP 104796 / JCM 9543 / NBRC 105858 / Y-104)</name>
    <name type="common">Microsphaera multipartita</name>
    <dbReference type="NCBI Taxonomy" id="479431"/>
    <lineage>
        <taxon>Bacteria</taxon>
        <taxon>Bacillati</taxon>
        <taxon>Actinomycetota</taxon>
        <taxon>Actinomycetes</taxon>
        <taxon>Nakamurellales</taxon>
        <taxon>Nakamurellaceae</taxon>
        <taxon>Nakamurella</taxon>
    </lineage>
</organism>
<dbReference type="HOGENOM" id="CLU_000445_11_0_11"/>
<dbReference type="PROSITE" id="PS50887">
    <property type="entry name" value="GGDEF"/>
    <property type="match status" value="1"/>
</dbReference>
<dbReference type="RefSeq" id="WP_012814026.1">
    <property type="nucleotide sequence ID" value="NC_013235.1"/>
</dbReference>
<keyword evidence="1" id="KW-0812">Transmembrane</keyword>
<dbReference type="KEGG" id="nml:Namu_0117"/>
<dbReference type="Proteomes" id="UP000002218">
    <property type="component" value="Chromosome"/>
</dbReference>
<dbReference type="GO" id="GO:0052621">
    <property type="term" value="F:diguanylate cyclase activity"/>
    <property type="evidence" value="ECO:0007669"/>
    <property type="project" value="TreeGrafter"/>
</dbReference>
<dbReference type="Gene3D" id="3.30.70.270">
    <property type="match status" value="1"/>
</dbReference>
<feature type="transmembrane region" description="Helical" evidence="1">
    <location>
        <begin position="81"/>
        <end position="103"/>
    </location>
</feature>
<dbReference type="InterPro" id="IPR029787">
    <property type="entry name" value="Nucleotide_cyclase"/>
</dbReference>
<dbReference type="GO" id="GO:0043709">
    <property type="term" value="P:cell adhesion involved in single-species biofilm formation"/>
    <property type="evidence" value="ECO:0007669"/>
    <property type="project" value="TreeGrafter"/>
</dbReference>
<evidence type="ECO:0000313" key="3">
    <source>
        <dbReference type="EMBL" id="ACV76551.1"/>
    </source>
</evidence>
<dbReference type="SUPFAM" id="SSF55073">
    <property type="entry name" value="Nucleotide cyclase"/>
    <property type="match status" value="1"/>
</dbReference>
<protein>
    <submittedName>
        <fullName evidence="3">Diguanylate cyclase</fullName>
    </submittedName>
</protein>
<sequence>MTALQEFAAAPWRARVWVLLSAVLAVGLALALSIWPDPVWQLTDIVTALALVIGSVINVELGRLFEGGRVAQQRPHKALSAWPMAATVLLPTFYLLPVVALIYAHARWRGMRVTLWKWCASACFLVCAGAIATIIVTPPGGDGTPPTLTSGLPGVLIMVAAILTFLAVESAMLGMSGWLNTAQDEVWLRRTLADPAFYLTEAGVLTIGALTGLLGANAPWFVLLLIPVYGFLQQSVLHRPLQERATRDPKTGLLVFNAWQRLAVEEIRRMSAARRSWAVIFADIDNFRFYNQRHGHLGGDHALEHVAQIITSNVRPKDLTARFGGEEFCILLPDTVAAEAELVAQRLLTSVSAASASLPEPVTVSIGVAVVEAGNTPMELAVVLARADQALYRAKLEGRNTVRIAAPAADIDSGVRTTWDAKLNRSAHRAQYSEDGERQRRWG</sequence>
<dbReference type="eggNOG" id="COG3706">
    <property type="taxonomic scope" value="Bacteria"/>
</dbReference>
<evidence type="ECO:0000313" key="4">
    <source>
        <dbReference type="Proteomes" id="UP000002218"/>
    </source>
</evidence>
<dbReference type="FunFam" id="3.30.70.270:FF:000001">
    <property type="entry name" value="Diguanylate cyclase domain protein"/>
    <property type="match status" value="1"/>
</dbReference>
<feature type="transmembrane region" description="Helical" evidence="1">
    <location>
        <begin position="155"/>
        <end position="175"/>
    </location>
</feature>
<feature type="domain" description="GGDEF" evidence="2">
    <location>
        <begin position="275"/>
        <end position="407"/>
    </location>
</feature>
<evidence type="ECO:0000256" key="1">
    <source>
        <dbReference type="SAM" id="Phobius"/>
    </source>
</evidence>
<feature type="transmembrane region" description="Helical" evidence="1">
    <location>
        <begin position="196"/>
        <end position="214"/>
    </location>
</feature>
<keyword evidence="1" id="KW-1133">Transmembrane helix</keyword>
<dbReference type="NCBIfam" id="TIGR00254">
    <property type="entry name" value="GGDEF"/>
    <property type="match status" value="1"/>
</dbReference>
<dbReference type="AlphaFoldDB" id="C8XIW4"/>